<keyword evidence="2" id="KW-0863">Zinc-finger</keyword>
<keyword evidence="7" id="KW-1185">Reference proteome</keyword>
<dbReference type="InterPro" id="IPR001965">
    <property type="entry name" value="Znf_PHD"/>
</dbReference>
<gene>
    <name evidence="6" type="ORF">MAR_030125</name>
</gene>
<dbReference type="SMART" id="SM00249">
    <property type="entry name" value="PHD"/>
    <property type="match status" value="2"/>
</dbReference>
<feature type="domain" description="Zinc finger PHD-type" evidence="5">
    <location>
        <begin position="562"/>
        <end position="616"/>
    </location>
</feature>
<dbReference type="InterPro" id="IPR011011">
    <property type="entry name" value="Znf_FYVE_PHD"/>
</dbReference>
<dbReference type="SUPFAM" id="SSF57903">
    <property type="entry name" value="FYVE/PHD zinc finger"/>
    <property type="match status" value="2"/>
</dbReference>
<dbReference type="InterPro" id="IPR046496">
    <property type="entry name" value="DUF6589"/>
</dbReference>
<name>A0ABY7DM51_MYAAR</name>
<accession>A0ABY7DM51</accession>
<sequence>MKLCEACCLKVDSKNTRRLNGDEYEHAFKFIGMTCVQLVCKNCYVKFYKVNNFEKDLLEKKEKLETTRRTISQQILELPGVKRCISSITGITIKQESGEDVSTSPRKQCISKVDVFKSGTDNKSTQTTPNMEWCKEKDVHGRALRQLLTDFSRLGICVVEKRLQETLNSLKETFDEETKQWMREVQVFVYGHKETPSSPSQPAVDKLWESVNDVSKDQEEDLDEDSEWEDAEDDSEEEAEETDDHAVVKPIVGKKVHNTVQCKGDMMEYQDVNEDSLALQPEADRTEGVVVSREVQNITCEVEETAPEDSDAAKKYPSAYAVKNRIPTTDLDDTDVRMAKDIDLDTFILSDDEQMLIRDRLVNMVSRIIKRYITAAQNVQIEDHYTHKFEKESSNKSSPTSMPEVLKMIEKLHDYVPTDGTKLHKLITLGDTSFGKYHVEAQQARANSGTPLTRLAGLEPFPQEFDKRMLLIQDIMDQYYYCKSSMAKGTLAQLRNLLNLKAVSRNVPDMFNHVADFLKFVTECYVIAFAMKILCIEDFDDVTVVTMKDVIEASQLIVTQIWCPIEVVDEENEDDDEPMIECEGIDCQNGKWFHFACVNLSAEEIPEGSWYCSHSCEQGLSSCCWCKRNKDEAMVECSNSDCPNGSSFHASCVGLTDDELPIVGEPWYCTKECMEHKKRAKRTIIGDKDLKYAYTQRITWAGLNDLIRRDAILHNDGPMMILYWKADLAHFYANNHRNHLLMGHRLIASVNGWVSERLRTDLVWNRTLNLTGGIGCNDEAGRVKTILDQEFKDSLCSCCSKVTTDTSLSYGSLPMGIGKELQKLYAFTPETSVPEPPMRKASVDRTDDMRTIVGLIRKEKLTEIVPGRAHKTFQRLSKNKISKTNFLKGMKDLSKRLDRYRAVTAVWNH</sequence>
<proteinExistence type="predicted"/>
<reference evidence="6" key="1">
    <citation type="submission" date="2022-11" db="EMBL/GenBank/DDBJ databases">
        <title>Centuries of genome instability and evolution in soft-shell clam transmissible cancer (bioRxiv).</title>
        <authorList>
            <person name="Hart S.F.M."/>
            <person name="Yonemitsu M.A."/>
            <person name="Giersch R.M."/>
            <person name="Beal B.F."/>
            <person name="Arriagada G."/>
            <person name="Davis B.W."/>
            <person name="Ostrander E.A."/>
            <person name="Goff S.P."/>
            <person name="Metzger M.J."/>
        </authorList>
    </citation>
    <scope>NUCLEOTIDE SEQUENCE</scope>
    <source>
        <strain evidence="6">MELC-2E11</strain>
        <tissue evidence="6">Siphon/mantle</tissue>
    </source>
</reference>
<evidence type="ECO:0000313" key="7">
    <source>
        <dbReference type="Proteomes" id="UP001164746"/>
    </source>
</evidence>
<organism evidence="6 7">
    <name type="scientific">Mya arenaria</name>
    <name type="common">Soft-shell clam</name>
    <dbReference type="NCBI Taxonomy" id="6604"/>
    <lineage>
        <taxon>Eukaryota</taxon>
        <taxon>Metazoa</taxon>
        <taxon>Spiralia</taxon>
        <taxon>Lophotrochozoa</taxon>
        <taxon>Mollusca</taxon>
        <taxon>Bivalvia</taxon>
        <taxon>Autobranchia</taxon>
        <taxon>Heteroconchia</taxon>
        <taxon>Euheterodonta</taxon>
        <taxon>Imparidentia</taxon>
        <taxon>Neoheterodontei</taxon>
        <taxon>Myida</taxon>
        <taxon>Myoidea</taxon>
        <taxon>Myidae</taxon>
        <taxon>Mya</taxon>
    </lineage>
</organism>
<dbReference type="Proteomes" id="UP001164746">
    <property type="component" value="Chromosome 2"/>
</dbReference>
<dbReference type="EMBL" id="CP111013">
    <property type="protein sequence ID" value="WAQ97435.1"/>
    <property type="molecule type" value="Genomic_DNA"/>
</dbReference>
<dbReference type="InterPro" id="IPR013083">
    <property type="entry name" value="Znf_RING/FYVE/PHD"/>
</dbReference>
<keyword evidence="3" id="KW-0862">Zinc</keyword>
<evidence type="ECO:0000256" key="2">
    <source>
        <dbReference type="ARBA" id="ARBA00022771"/>
    </source>
</evidence>
<evidence type="ECO:0000256" key="3">
    <source>
        <dbReference type="ARBA" id="ARBA00022833"/>
    </source>
</evidence>
<feature type="compositionally biased region" description="Acidic residues" evidence="4">
    <location>
        <begin position="218"/>
        <end position="243"/>
    </location>
</feature>
<protein>
    <recommendedName>
        <fullName evidence="5">Zinc finger PHD-type domain-containing protein</fullName>
    </recommendedName>
</protein>
<evidence type="ECO:0000313" key="6">
    <source>
        <dbReference type="EMBL" id="WAQ97435.1"/>
    </source>
</evidence>
<keyword evidence="1" id="KW-0479">Metal-binding</keyword>
<evidence type="ECO:0000259" key="5">
    <source>
        <dbReference type="SMART" id="SM00249"/>
    </source>
</evidence>
<evidence type="ECO:0000256" key="4">
    <source>
        <dbReference type="SAM" id="MobiDB-lite"/>
    </source>
</evidence>
<dbReference type="Gene3D" id="3.30.40.10">
    <property type="entry name" value="Zinc/RING finger domain, C3HC4 (zinc finger)"/>
    <property type="match status" value="2"/>
</dbReference>
<dbReference type="Pfam" id="PF20231">
    <property type="entry name" value="DUF6589"/>
    <property type="match status" value="1"/>
</dbReference>
<evidence type="ECO:0000256" key="1">
    <source>
        <dbReference type="ARBA" id="ARBA00022723"/>
    </source>
</evidence>
<feature type="domain" description="Zinc finger PHD-type" evidence="5">
    <location>
        <begin position="622"/>
        <end position="673"/>
    </location>
</feature>
<feature type="region of interest" description="Disordered" evidence="4">
    <location>
        <begin position="214"/>
        <end position="246"/>
    </location>
</feature>